<geneLocation type="apicoplast" evidence="1"/>
<reference evidence="1" key="1">
    <citation type="submission" date="2013-06" db="EMBL/GenBank/DDBJ databases">
        <title>The apicoplast genome of highly pathogenic bird apicomplex protozoa, Leucocytozoon caulleryi.</title>
        <authorList>
            <person name="Imura T."/>
            <person name="Sato S."/>
            <person name="Sato Y."/>
            <person name="Sakamoto D."/>
            <person name="Isobe T."/>
            <person name="Sasaki K."/>
            <person name="Murata K."/>
            <person name="Holder T."/>
            <person name="Yukawa M."/>
        </authorList>
    </citation>
    <scope>NUCLEOTIDE SEQUENCE</scope>
    <source>
        <strain evidence="1">Niigata</strain>
    </source>
</reference>
<name>U3TQI9_LEUCU</name>
<dbReference type="AlphaFoldDB" id="U3TQI9"/>
<keyword evidence="1" id="KW-0933">Apicoplast</keyword>
<protein>
    <submittedName>
        <fullName evidence="1">Uncharacterized protein</fullName>
    </submittedName>
</protein>
<proteinExistence type="predicted"/>
<organism evidence="1">
    <name type="scientific">Leucocytozoon caulleryi</name>
    <dbReference type="NCBI Taxonomy" id="211597"/>
    <lineage>
        <taxon>Eukaryota</taxon>
        <taxon>Sar</taxon>
        <taxon>Alveolata</taxon>
        <taxon>Apicomplexa</taxon>
        <taxon>Aconoidasida</taxon>
        <taxon>Haemosporida</taxon>
        <taxon>Leucocytozoidae</taxon>
        <taxon>Leucocytozoon</taxon>
    </lineage>
</organism>
<dbReference type="RefSeq" id="YP_008757414.1">
    <property type="nucleotide sequence ID" value="NC_022667.1"/>
</dbReference>
<dbReference type="EMBL" id="AP013071">
    <property type="protein sequence ID" value="BAN94694.1"/>
    <property type="molecule type" value="Genomic_DNA"/>
</dbReference>
<keyword evidence="1" id="KW-0934">Plastid</keyword>
<accession>U3TQI9</accession>
<evidence type="ECO:0000313" key="1">
    <source>
        <dbReference type="EMBL" id="BAN94694.1"/>
    </source>
</evidence>
<sequence>MIKNNIQKNNNLHLYINKYNKLLMYNWYCKNMNNKIKYKIYKKYIVIIKKLRYLNIIL</sequence>
<dbReference type="GeneID" id="17494026"/>